<accession>A0A0B1R0L5</accession>
<reference evidence="1 2" key="1">
    <citation type="submission" date="2014-11" db="EMBL/GenBank/DDBJ databases">
        <title>Genome sequencing of Pantoea rodasii ND03.</title>
        <authorList>
            <person name="Muhamad Yunos N.Y."/>
            <person name="Chan K.-G."/>
        </authorList>
    </citation>
    <scope>NUCLEOTIDE SEQUENCE [LARGE SCALE GENOMIC DNA]</scope>
    <source>
        <strain evidence="1 2">ND03</strain>
    </source>
</reference>
<dbReference type="EMBL" id="JTJJ01000073">
    <property type="protein sequence ID" value="KHJ66613.1"/>
    <property type="molecule type" value="Genomic_DNA"/>
</dbReference>
<protein>
    <submittedName>
        <fullName evidence="1">Uncharacterized protein</fullName>
    </submittedName>
</protein>
<name>A0A0B1R0L5_9GAMM</name>
<organism evidence="1 2">
    <name type="scientific">Pantoea rodasii</name>
    <dbReference type="NCBI Taxonomy" id="1076549"/>
    <lineage>
        <taxon>Bacteria</taxon>
        <taxon>Pseudomonadati</taxon>
        <taxon>Pseudomonadota</taxon>
        <taxon>Gammaproteobacteria</taxon>
        <taxon>Enterobacterales</taxon>
        <taxon>Erwiniaceae</taxon>
        <taxon>Pantoea</taxon>
    </lineage>
</organism>
<dbReference type="RefSeq" id="WP_039333977.1">
    <property type="nucleotide sequence ID" value="NZ_JTJJ01000073.1"/>
</dbReference>
<dbReference type="AlphaFoldDB" id="A0A0B1R0L5"/>
<comment type="caution">
    <text evidence="1">The sequence shown here is derived from an EMBL/GenBank/DDBJ whole genome shotgun (WGS) entry which is preliminary data.</text>
</comment>
<evidence type="ECO:0000313" key="2">
    <source>
        <dbReference type="Proteomes" id="UP000030853"/>
    </source>
</evidence>
<evidence type="ECO:0000313" key="1">
    <source>
        <dbReference type="EMBL" id="KHJ66613.1"/>
    </source>
</evidence>
<proteinExistence type="predicted"/>
<sequence length="195" mass="21862">MADNIDTYKGEGIFIIVERLYSRDSPSWHGIGTALMQVHRMVYQLYRKQDVSLEGERITPESASLWQRIQILSGAQLVQQNSADNITRFALDYAGSRFMGTPVSIGGLKTKKIPDFLTKEYTLPTQRIMAYGRDPIPTVTLYGRPDAKFVMGSGGKDDPTAAAKYNDKTKQLKLINPNNELAGMMRQLTSLRAIK</sequence>
<gene>
    <name evidence="1" type="ORF">QU24_18385</name>
</gene>
<dbReference type="Proteomes" id="UP000030853">
    <property type="component" value="Unassembled WGS sequence"/>
</dbReference>